<keyword evidence="16 19" id="KW-0793">Thylakoid</keyword>
<dbReference type="AlphaFoldDB" id="A0A8T2UIZ2"/>
<keyword evidence="6 19" id="KW-0150">Chloroplast</keyword>
<dbReference type="GO" id="GO:0009535">
    <property type="term" value="C:chloroplast thylakoid membrane"/>
    <property type="evidence" value="ECO:0007669"/>
    <property type="project" value="UniProtKB-SubCell"/>
</dbReference>
<proteinExistence type="inferred from homology"/>
<feature type="binding site" description="axial binding residue" evidence="18">
    <location>
        <position position="95"/>
    </location>
    <ligand>
        <name>chlorophyll b</name>
        <dbReference type="ChEBI" id="CHEBI:61721"/>
        <label>1</label>
    </ligand>
    <ligandPart>
        <name>Mg</name>
        <dbReference type="ChEBI" id="CHEBI:25107"/>
    </ligandPart>
</feature>
<evidence type="ECO:0000256" key="19">
    <source>
        <dbReference type="RuleBase" id="RU363080"/>
    </source>
</evidence>
<feature type="binding site" evidence="18">
    <location>
        <position position="197"/>
    </location>
    <ligand>
        <name>chlorophyll a</name>
        <dbReference type="ChEBI" id="CHEBI:58416"/>
        <label>1</label>
    </ligand>
</feature>
<keyword evidence="10" id="KW-0812">Transmembrane</keyword>
<evidence type="ECO:0000256" key="8">
    <source>
        <dbReference type="ARBA" id="ARBA00022553"/>
    </source>
</evidence>
<keyword evidence="17" id="KW-0472">Membrane</keyword>
<keyword evidence="21" id="KW-1185">Reference proteome</keyword>
<accession>A0A8T2UIZ2</accession>
<comment type="similarity">
    <text evidence="4 19">Belongs to the light-harvesting chlorophyll a/b-binding (LHC) protein family.</text>
</comment>
<evidence type="ECO:0000256" key="4">
    <source>
        <dbReference type="ARBA" id="ARBA00007259"/>
    </source>
</evidence>
<feature type="binding site" evidence="18">
    <location>
        <position position="199"/>
    </location>
    <ligand>
        <name>chlorophyll a</name>
        <dbReference type="ChEBI" id="CHEBI:58416"/>
        <label>1</label>
    </ligand>
</feature>
<dbReference type="Proteomes" id="UP000825935">
    <property type="component" value="Chromosome 7"/>
</dbReference>
<keyword evidence="14" id="KW-1133">Transmembrane helix</keyword>
<evidence type="ECO:0000256" key="17">
    <source>
        <dbReference type="ARBA" id="ARBA00023136"/>
    </source>
</evidence>
<dbReference type="PANTHER" id="PTHR21649">
    <property type="entry name" value="CHLOROPHYLL A/B BINDING PROTEIN"/>
    <property type="match status" value="1"/>
</dbReference>
<evidence type="ECO:0000256" key="15">
    <source>
        <dbReference type="ARBA" id="ARBA00022991"/>
    </source>
</evidence>
<comment type="function">
    <text evidence="1 19">The light-harvesting complex (LHC) functions as a light receptor, it captures and delivers excitation energy to photosystems with which it is closely associated.</text>
</comment>
<evidence type="ECO:0000256" key="13">
    <source>
        <dbReference type="ARBA" id="ARBA00022946"/>
    </source>
</evidence>
<keyword evidence="7 19" id="KW-0602">Photosynthesis</keyword>
<protein>
    <recommendedName>
        <fullName evidence="19">Chlorophyll a-b binding protein, chloroplastic</fullName>
    </recommendedName>
</protein>
<feature type="binding site" evidence="18">
    <location>
        <position position="90"/>
    </location>
    <ligand>
        <name>chlorophyll a</name>
        <dbReference type="ChEBI" id="CHEBI:58416"/>
        <label>1</label>
    </ligand>
</feature>
<organism evidence="20 21">
    <name type="scientific">Ceratopteris richardii</name>
    <name type="common">Triangle waterfern</name>
    <dbReference type="NCBI Taxonomy" id="49495"/>
    <lineage>
        <taxon>Eukaryota</taxon>
        <taxon>Viridiplantae</taxon>
        <taxon>Streptophyta</taxon>
        <taxon>Embryophyta</taxon>
        <taxon>Tracheophyta</taxon>
        <taxon>Polypodiopsida</taxon>
        <taxon>Polypodiidae</taxon>
        <taxon>Polypodiales</taxon>
        <taxon>Pteridineae</taxon>
        <taxon>Pteridaceae</taxon>
        <taxon>Parkerioideae</taxon>
        <taxon>Ceratopteris</taxon>
    </lineage>
</organism>
<dbReference type="SUPFAM" id="SSF103511">
    <property type="entry name" value="Chlorophyll a-b binding protein"/>
    <property type="match status" value="1"/>
</dbReference>
<evidence type="ECO:0000256" key="12">
    <source>
        <dbReference type="ARBA" id="ARBA00022842"/>
    </source>
</evidence>
<evidence type="ECO:0000256" key="5">
    <source>
        <dbReference type="ARBA" id="ARBA00022494"/>
    </source>
</evidence>
<sequence length="246" mass="26547">MATSTVASTAQVAPSLSLPLARSKFFGSPAHSTAVAAFVSNGSRLSMSAEWLPGQPRPAHLDGSSPGDFGFDPLGLAEVPENFERYKESELIHCRWAMLAVPGVLIPEALGLGNWVDAQKWAATPGGQATYLGNPVPWGTLPIILAVEALAIAFVEAQRNYEKDPEKRKYPGGPFDPLGFSKNPKQFEEYKLKEIKNGRLALLAFLGFSIQAAAYPGTGPLENLYAHLADPWHKNIAEIVIPRSIL</sequence>
<dbReference type="GO" id="GO:0009765">
    <property type="term" value="P:photosynthesis, light harvesting"/>
    <property type="evidence" value="ECO:0007669"/>
    <property type="project" value="InterPro"/>
</dbReference>
<evidence type="ECO:0000256" key="10">
    <source>
        <dbReference type="ARBA" id="ARBA00022692"/>
    </source>
</evidence>
<feature type="binding site" description="axial binding residue" evidence="18">
    <location>
        <position position="156"/>
    </location>
    <ligand>
        <name>chlorophyll b</name>
        <dbReference type="ChEBI" id="CHEBI:61721"/>
        <label>2</label>
    </ligand>
    <ligandPart>
        <name>Mg</name>
        <dbReference type="ChEBI" id="CHEBI:25107"/>
    </ligandPart>
</feature>
<evidence type="ECO:0000256" key="7">
    <source>
        <dbReference type="ARBA" id="ARBA00022531"/>
    </source>
</evidence>
<evidence type="ECO:0000256" key="1">
    <source>
        <dbReference type="ARBA" id="ARBA00003803"/>
    </source>
</evidence>
<keyword evidence="9 19" id="KW-0934">Plastid</keyword>
<gene>
    <name evidence="20" type="ORF">KP509_07G087800</name>
</gene>
<evidence type="ECO:0000256" key="16">
    <source>
        <dbReference type="ARBA" id="ARBA00023078"/>
    </source>
</evidence>
<keyword evidence="13" id="KW-0809">Transit peptide</keyword>
<dbReference type="FunFam" id="1.10.3460.10:FF:000004">
    <property type="entry name" value="Chlorophyll a-b binding protein, chloroplastic"/>
    <property type="match status" value="1"/>
</dbReference>
<dbReference type="OrthoDB" id="423598at2759"/>
<evidence type="ECO:0000256" key="2">
    <source>
        <dbReference type="ARBA" id="ARBA00004141"/>
    </source>
</evidence>
<dbReference type="InterPro" id="IPR001344">
    <property type="entry name" value="Chloro_AB-bd_pln"/>
</dbReference>
<comment type="caution">
    <text evidence="20">The sequence shown here is derived from an EMBL/GenBank/DDBJ whole genome shotgun (WGS) entry which is preliminary data.</text>
</comment>
<keyword evidence="15 19" id="KW-0157">Chromophore</keyword>
<evidence type="ECO:0000256" key="18">
    <source>
        <dbReference type="PIRSR" id="PIRSR601344-1"/>
    </source>
</evidence>
<evidence type="ECO:0000256" key="9">
    <source>
        <dbReference type="ARBA" id="ARBA00022640"/>
    </source>
</evidence>
<feature type="binding site" evidence="18">
    <location>
        <position position="132"/>
    </location>
    <ligand>
        <name>chlorophyll a</name>
        <dbReference type="ChEBI" id="CHEBI:58416"/>
        <label>1</label>
    </ligand>
</feature>
<evidence type="ECO:0000313" key="21">
    <source>
        <dbReference type="Proteomes" id="UP000825935"/>
    </source>
</evidence>
<evidence type="ECO:0000256" key="3">
    <source>
        <dbReference type="ARBA" id="ARBA00004334"/>
    </source>
</evidence>
<keyword evidence="19" id="KW-0604">Photosystem II</keyword>
<evidence type="ECO:0000256" key="6">
    <source>
        <dbReference type="ARBA" id="ARBA00022528"/>
    </source>
</evidence>
<keyword evidence="11" id="KW-0479">Metal-binding</keyword>
<keyword evidence="8" id="KW-0597">Phosphoprotein</keyword>
<feature type="binding site" evidence="18">
    <location>
        <position position="193"/>
    </location>
    <ligand>
        <name>chlorophyll a</name>
        <dbReference type="ChEBI" id="CHEBI:58416"/>
        <label>1</label>
    </ligand>
</feature>
<dbReference type="EMBL" id="CM035412">
    <property type="protein sequence ID" value="KAH7433816.1"/>
    <property type="molecule type" value="Genomic_DNA"/>
</dbReference>
<feature type="binding site" evidence="18">
    <location>
        <position position="93"/>
    </location>
    <ligand>
        <name>chlorophyll a</name>
        <dbReference type="ChEBI" id="CHEBI:58416"/>
        <label>1</label>
    </ligand>
</feature>
<feature type="binding site" evidence="18">
    <location>
        <position position="211"/>
    </location>
    <ligand>
        <name>chlorophyll a</name>
        <dbReference type="ChEBI" id="CHEBI:58416"/>
        <label>1</label>
    </ligand>
</feature>
<dbReference type="GO" id="GO:0009522">
    <property type="term" value="C:photosystem I"/>
    <property type="evidence" value="ECO:0007669"/>
    <property type="project" value="UniProtKB-KW"/>
</dbReference>
<dbReference type="InterPro" id="IPR022796">
    <property type="entry name" value="Chloroa_b-bind"/>
</dbReference>
<comment type="subcellular location">
    <subcellularLocation>
        <location evidence="2">Membrane</location>
        <topology evidence="2">Multi-pass membrane protein</topology>
    </subcellularLocation>
    <subcellularLocation>
        <location evidence="3 19">Plastid</location>
        <location evidence="3 19">Chloroplast thylakoid membrane</location>
    </subcellularLocation>
</comment>
<feature type="binding site" evidence="18">
    <location>
        <position position="194"/>
    </location>
    <ligand>
        <name>chlorophyll a</name>
        <dbReference type="ChEBI" id="CHEBI:58416"/>
        <label>1</label>
    </ligand>
</feature>
<reference evidence="20" key="1">
    <citation type="submission" date="2021-08" db="EMBL/GenBank/DDBJ databases">
        <title>WGS assembly of Ceratopteris richardii.</title>
        <authorList>
            <person name="Marchant D.B."/>
            <person name="Chen G."/>
            <person name="Jenkins J."/>
            <person name="Shu S."/>
            <person name="Leebens-Mack J."/>
            <person name="Grimwood J."/>
            <person name="Schmutz J."/>
            <person name="Soltis P."/>
            <person name="Soltis D."/>
            <person name="Chen Z.-H."/>
        </authorList>
    </citation>
    <scope>NUCLEOTIDE SEQUENCE</scope>
    <source>
        <strain evidence="20">Whitten #5841</strain>
        <tissue evidence="20">Leaf</tissue>
    </source>
</reference>
<dbReference type="GO" id="GO:0009523">
    <property type="term" value="C:photosystem II"/>
    <property type="evidence" value="ECO:0007669"/>
    <property type="project" value="UniProtKB-KW"/>
</dbReference>
<feature type="binding site" evidence="18">
    <location>
        <position position="227"/>
    </location>
    <ligand>
        <name>chlorophyll a</name>
        <dbReference type="ChEBI" id="CHEBI:58416"/>
        <label>1</label>
    </ligand>
</feature>
<dbReference type="Gene3D" id="1.10.3460.10">
    <property type="entry name" value="Chlorophyll a/b binding protein domain"/>
    <property type="match status" value="1"/>
</dbReference>
<evidence type="ECO:0000256" key="11">
    <source>
        <dbReference type="ARBA" id="ARBA00022723"/>
    </source>
</evidence>
<keyword evidence="19" id="KW-0603">Photosystem I</keyword>
<evidence type="ECO:0000256" key="14">
    <source>
        <dbReference type="ARBA" id="ARBA00022989"/>
    </source>
</evidence>
<dbReference type="GO" id="GO:0046872">
    <property type="term" value="F:metal ion binding"/>
    <property type="evidence" value="ECO:0007669"/>
    <property type="project" value="UniProtKB-KW"/>
</dbReference>
<evidence type="ECO:0000313" key="20">
    <source>
        <dbReference type="EMBL" id="KAH7433816.1"/>
    </source>
</evidence>
<name>A0A8T2UIZ2_CERRI</name>
<dbReference type="GO" id="GO:0016168">
    <property type="term" value="F:chlorophyll binding"/>
    <property type="evidence" value="ECO:0007669"/>
    <property type="project" value="UniProtKB-KW"/>
</dbReference>
<dbReference type="OMA" id="MTSDWMP"/>
<keyword evidence="12" id="KW-0460">Magnesium</keyword>
<dbReference type="Pfam" id="PF00504">
    <property type="entry name" value="Chloroa_b-bind"/>
    <property type="match status" value="1"/>
</dbReference>
<keyword evidence="5 18" id="KW-0148">Chlorophyll</keyword>